<dbReference type="AlphaFoldDB" id="A0A0R3U0C2"/>
<dbReference type="OrthoDB" id="422187at2759"/>
<organism evidence="3">
    <name type="scientific">Rodentolepis nana</name>
    <name type="common">Dwarf tapeworm</name>
    <name type="synonym">Hymenolepis nana</name>
    <dbReference type="NCBI Taxonomy" id="102285"/>
    <lineage>
        <taxon>Eukaryota</taxon>
        <taxon>Metazoa</taxon>
        <taxon>Spiralia</taxon>
        <taxon>Lophotrochozoa</taxon>
        <taxon>Platyhelminthes</taxon>
        <taxon>Cestoda</taxon>
        <taxon>Eucestoda</taxon>
        <taxon>Cyclophyllidea</taxon>
        <taxon>Hymenolepididae</taxon>
        <taxon>Rodentolepis</taxon>
    </lineage>
</organism>
<protein>
    <submittedName>
        <fullName evidence="3">CTP_transf_like domain-containing protein</fullName>
    </submittedName>
</protein>
<sequence length="165" mass="18563">MSYWLLKAFRISLPKHSGSATNAWLSAHLCAVREVMRKVDGGRSCLCRCGKKRKNSPSDALTDFPSIRVKMVCGADLLESFATPNLWSDEDMTALVRDYGIVCISRPGSDASRLLNEMDILSQYEVGSHLFSLSLSFMLIPLSNSLCFEIWPRDCPGFYNPFWNL</sequence>
<proteinExistence type="predicted"/>
<dbReference type="Gene3D" id="3.40.50.620">
    <property type="entry name" value="HUPs"/>
    <property type="match status" value="1"/>
</dbReference>
<dbReference type="PANTHER" id="PTHR12039:SF0">
    <property type="entry name" value="NICOTINAMIDE-NUCLEOTIDE ADENYLYLTRANSFERASE"/>
    <property type="match status" value="1"/>
</dbReference>
<evidence type="ECO:0000313" key="3">
    <source>
        <dbReference type="WBParaSite" id="HNAJ_0001357101-mRNA-1"/>
    </source>
</evidence>
<dbReference type="Proteomes" id="UP000278807">
    <property type="component" value="Unassembled WGS sequence"/>
</dbReference>
<reference evidence="3" key="1">
    <citation type="submission" date="2017-02" db="UniProtKB">
        <authorList>
            <consortium name="WormBaseParasite"/>
        </authorList>
    </citation>
    <scope>IDENTIFICATION</scope>
</reference>
<name>A0A0R3U0C2_RODNA</name>
<keyword evidence="2" id="KW-1185">Reference proteome</keyword>
<accession>A0A0R3U0C2</accession>
<evidence type="ECO:0000313" key="1">
    <source>
        <dbReference type="EMBL" id="VDO16244.1"/>
    </source>
</evidence>
<dbReference type="SUPFAM" id="SSF52374">
    <property type="entry name" value="Nucleotidylyl transferase"/>
    <property type="match status" value="1"/>
</dbReference>
<dbReference type="InterPro" id="IPR051182">
    <property type="entry name" value="Euk_NMN_adenylyltrnsfrase"/>
</dbReference>
<dbReference type="EMBL" id="UZAE01015592">
    <property type="protein sequence ID" value="VDO16244.1"/>
    <property type="molecule type" value="Genomic_DNA"/>
</dbReference>
<dbReference type="GO" id="GO:0009435">
    <property type="term" value="P:NAD+ biosynthetic process"/>
    <property type="evidence" value="ECO:0007669"/>
    <property type="project" value="TreeGrafter"/>
</dbReference>
<reference evidence="1 2" key="2">
    <citation type="submission" date="2018-11" db="EMBL/GenBank/DDBJ databases">
        <authorList>
            <consortium name="Pathogen Informatics"/>
        </authorList>
    </citation>
    <scope>NUCLEOTIDE SEQUENCE [LARGE SCALE GENOMIC DNA]</scope>
</reference>
<gene>
    <name evidence="1" type="ORF">HNAJ_LOCUS13545</name>
</gene>
<dbReference type="InterPro" id="IPR014729">
    <property type="entry name" value="Rossmann-like_a/b/a_fold"/>
</dbReference>
<dbReference type="STRING" id="102285.A0A0R3U0C2"/>
<dbReference type="WBParaSite" id="HNAJ_0001357101-mRNA-1">
    <property type="protein sequence ID" value="HNAJ_0001357101-mRNA-1"/>
    <property type="gene ID" value="HNAJ_0001357101"/>
</dbReference>
<dbReference type="PANTHER" id="PTHR12039">
    <property type="entry name" value="NICOTINAMIDE MONONUCLEOTIDE ADENYLYLTRANSFERASE"/>
    <property type="match status" value="1"/>
</dbReference>
<dbReference type="GO" id="GO:0000309">
    <property type="term" value="F:nicotinamide-nucleotide adenylyltransferase activity"/>
    <property type="evidence" value="ECO:0007669"/>
    <property type="project" value="TreeGrafter"/>
</dbReference>
<evidence type="ECO:0000313" key="2">
    <source>
        <dbReference type="Proteomes" id="UP000278807"/>
    </source>
</evidence>
<dbReference type="GO" id="GO:0004515">
    <property type="term" value="F:nicotinate-nucleotide adenylyltransferase activity"/>
    <property type="evidence" value="ECO:0007669"/>
    <property type="project" value="TreeGrafter"/>
</dbReference>